<evidence type="ECO:0000259" key="3">
    <source>
        <dbReference type="PROSITE" id="PS51253"/>
    </source>
</evidence>
<feature type="transmembrane region" description="Helical" evidence="2">
    <location>
        <begin position="85"/>
        <end position="105"/>
    </location>
</feature>
<protein>
    <recommendedName>
        <fullName evidence="3">HTH CENPB-type domain-containing protein</fullName>
    </recommendedName>
</protein>
<evidence type="ECO:0000313" key="4">
    <source>
        <dbReference type="EMBL" id="SPQ99218.1"/>
    </source>
</evidence>
<evidence type="ECO:0000256" key="1">
    <source>
        <dbReference type="ARBA" id="ARBA00023125"/>
    </source>
</evidence>
<dbReference type="GO" id="GO:0003677">
    <property type="term" value="F:DNA binding"/>
    <property type="evidence" value="ECO:0007669"/>
    <property type="project" value="UniProtKB-KW"/>
</dbReference>
<dbReference type="InterPro" id="IPR004875">
    <property type="entry name" value="DDE_SF_endonuclease_dom"/>
</dbReference>
<sequence>MPIDTRRRLRLAVVGVLAVVEVTARSLQTLLVQPLKHLAGDPEIHVPVFVAFVESASFVLSMAVWLTFCLATNTKVEIRNWRYRLPMYCCLAVLDGMAVITASIGRSLLPAIPFTLIGALSMTFTLMLHSIFKTKQFPIHQKIAGCFTVLSVLALFVFKAEADADADRSTHLLSITNADKLAILMCWRRASVQGTSLHNFADANGVAPSQIRRWKKLETRLSQSRPDATTISRGRAPTFTEQEEDDLLRWIFDRRDAGIGISLNSLKQYACEMFSGLKEKSSSAKESTLRRFLKRHRLTTRVCTHSSSVGPEQERRLAGTFMASIVPRIASLDKRLIINMDETAVFFDMSRNRTIDRVGARHVNMRKTSSSTLRVTVAVAVTASGSILRPMIIFKGQPQGRIATRELPEYPPGSEYACQPHAWMDGATMQQWVKKVSPSVWHDH</sequence>
<geneLocation type="mitochondrion" evidence="4"/>
<dbReference type="Pfam" id="PF03221">
    <property type="entry name" value="HTH_Tnp_Tc5"/>
    <property type="match status" value="1"/>
</dbReference>
<dbReference type="PANTHER" id="PTHR19303:SF57">
    <property type="entry name" value="HTH CENPB-TYPE DOMAIN-CONTAINING PROTEIN"/>
    <property type="match status" value="1"/>
</dbReference>
<keyword evidence="4" id="KW-0496">Mitochondrion</keyword>
<evidence type="ECO:0000313" key="5">
    <source>
        <dbReference type="Proteomes" id="UP000290189"/>
    </source>
</evidence>
<keyword evidence="2" id="KW-1133">Transmembrane helix</keyword>
<dbReference type="PROSITE" id="PS51253">
    <property type="entry name" value="HTH_CENPB"/>
    <property type="match status" value="1"/>
</dbReference>
<dbReference type="Proteomes" id="UP000290189">
    <property type="component" value="Unassembled WGS sequence"/>
</dbReference>
<keyword evidence="2" id="KW-0472">Membrane</keyword>
<dbReference type="Pfam" id="PF03184">
    <property type="entry name" value="DDE_1"/>
    <property type="match status" value="1"/>
</dbReference>
<keyword evidence="1" id="KW-0238">DNA-binding</keyword>
<dbReference type="AlphaFoldDB" id="A0A3P3YGA3"/>
<dbReference type="InterPro" id="IPR050863">
    <property type="entry name" value="CenT-Element_Derived"/>
</dbReference>
<accession>A0A3P3YGA3</accession>
<proteinExistence type="predicted"/>
<dbReference type="GO" id="GO:0005634">
    <property type="term" value="C:nucleus"/>
    <property type="evidence" value="ECO:0007669"/>
    <property type="project" value="TreeGrafter"/>
</dbReference>
<dbReference type="PANTHER" id="PTHR19303">
    <property type="entry name" value="TRANSPOSON"/>
    <property type="match status" value="1"/>
</dbReference>
<reference evidence="4 5" key="1">
    <citation type="submission" date="2018-03" db="EMBL/GenBank/DDBJ databases">
        <authorList>
            <person name="Fogelqvist J."/>
        </authorList>
    </citation>
    <scope>NUCLEOTIDE SEQUENCE [LARGE SCALE GENOMIC DNA]</scope>
</reference>
<feature type="transmembrane region" description="Helical" evidence="2">
    <location>
        <begin position="48"/>
        <end position="73"/>
    </location>
</feature>
<organism evidence="4 5">
    <name type="scientific">Plasmodiophora brassicae</name>
    <name type="common">Clubroot disease agent</name>
    <dbReference type="NCBI Taxonomy" id="37360"/>
    <lineage>
        <taxon>Eukaryota</taxon>
        <taxon>Sar</taxon>
        <taxon>Rhizaria</taxon>
        <taxon>Endomyxa</taxon>
        <taxon>Phytomyxea</taxon>
        <taxon>Plasmodiophorida</taxon>
        <taxon>Plasmodiophoridae</taxon>
        <taxon>Plasmodiophora</taxon>
    </lineage>
</organism>
<dbReference type="InterPro" id="IPR006600">
    <property type="entry name" value="HTH_CenpB_DNA-bd_dom"/>
</dbReference>
<gene>
    <name evidence="4" type="ORF">PLBR_LOCUS6433</name>
</gene>
<feature type="domain" description="HTH CENPB-type" evidence="3">
    <location>
        <begin position="231"/>
        <end position="302"/>
    </location>
</feature>
<evidence type="ECO:0000256" key="2">
    <source>
        <dbReference type="SAM" id="Phobius"/>
    </source>
</evidence>
<dbReference type="EMBL" id="OVEO01000011">
    <property type="protein sequence ID" value="SPQ99218.1"/>
    <property type="molecule type" value="Genomic_DNA"/>
</dbReference>
<feature type="transmembrane region" description="Helical" evidence="2">
    <location>
        <begin position="111"/>
        <end position="131"/>
    </location>
</feature>
<name>A0A3P3YGA3_PLABS</name>
<keyword evidence="2" id="KW-0812">Transmembrane</keyword>
<dbReference type="SMART" id="SM00674">
    <property type="entry name" value="CENPB"/>
    <property type="match status" value="1"/>
</dbReference>